<dbReference type="Pfam" id="PF12833">
    <property type="entry name" value="HTH_18"/>
    <property type="match status" value="1"/>
</dbReference>
<dbReference type="Proteomes" id="UP000029278">
    <property type="component" value="Unassembled WGS sequence"/>
</dbReference>
<dbReference type="InterPro" id="IPR011051">
    <property type="entry name" value="RmlC_Cupin_sf"/>
</dbReference>
<dbReference type="GO" id="GO:0043565">
    <property type="term" value="F:sequence-specific DNA binding"/>
    <property type="evidence" value="ECO:0007669"/>
    <property type="project" value="InterPro"/>
</dbReference>
<dbReference type="InterPro" id="IPR003313">
    <property type="entry name" value="AraC-bd"/>
</dbReference>
<dbReference type="Proteomes" id="UP000442469">
    <property type="component" value="Unassembled WGS sequence"/>
</dbReference>
<keyword evidence="1" id="KW-0805">Transcription regulation</keyword>
<dbReference type="RefSeq" id="WP_036622820.1">
    <property type="nucleotide sequence ID" value="NZ_CP086393.1"/>
</dbReference>
<dbReference type="PATRIC" id="fig|44252.3.peg.1139"/>
<dbReference type="GeneID" id="77007057"/>
<dbReference type="InterPro" id="IPR009057">
    <property type="entry name" value="Homeodomain-like_sf"/>
</dbReference>
<gene>
    <name evidence="5" type="ORF">DJ90_4036</name>
    <name evidence="6" type="ORF">GNQ08_03410</name>
</gene>
<dbReference type="OrthoDB" id="9816335at2"/>
<name>A0A091A377_PAEMA</name>
<comment type="caution">
    <text evidence="5">The sequence shown here is derived from an EMBL/GenBank/DDBJ whole genome shotgun (WGS) entry which is preliminary data.</text>
</comment>
<sequence>MNHQELDQYLRTVNEIETKQLQTRENVNDIWPEEWPEEWIGEDGTYFRMPDSLFFEQGPIHVRKHNRFAPMPLHLHNFIEMNYIYSGSCVQWINEKKVILREGQVCLLDTDVLHRIEAMGENDLLVNIIMKKEIFTSALGRFKTKGIVSNFLVNAISESTDHNRYIVFESEHHENLHLFIKNMMCEAFDSRVYSQEMIYNYMMIVFTELMRVFSYHTNETNSDPETKANLVHILGYIEANYQTCTLADLATAFNYNPNYLGNLLKKRTGKTFMELVKTQRMIHAASLLANTEQSIEEIAYGIGYQSLGFFYRAFAGHFETTPAKYRKANRS</sequence>
<dbReference type="CDD" id="cd06996">
    <property type="entry name" value="cupin_Lmo2851-like_N"/>
    <property type="match status" value="1"/>
</dbReference>
<dbReference type="EMBL" id="WNZZ01000002">
    <property type="protein sequence ID" value="MUG21477.1"/>
    <property type="molecule type" value="Genomic_DNA"/>
</dbReference>
<accession>A0A091A377</accession>
<reference evidence="5 7" key="1">
    <citation type="submission" date="2014-04" db="EMBL/GenBank/DDBJ databases">
        <authorList>
            <person name="Bishop-Lilly K.A."/>
            <person name="Broomall S.M."/>
            <person name="Chain P.S."/>
            <person name="Chertkov O."/>
            <person name="Coyne S.R."/>
            <person name="Daligault H.E."/>
            <person name="Davenport K.W."/>
            <person name="Erkkila T."/>
            <person name="Frey K.G."/>
            <person name="Gibbons H.S."/>
            <person name="Gu W."/>
            <person name="Jaissle J."/>
            <person name="Johnson S.L."/>
            <person name="Koroleva G.I."/>
            <person name="Ladner J.T."/>
            <person name="Lo C.-C."/>
            <person name="Minogue T.D."/>
            <person name="Munk C."/>
            <person name="Palacios G.F."/>
            <person name="Redden C.L."/>
            <person name="Rosenzweig C.N."/>
            <person name="Scholz M.B."/>
            <person name="Teshima H."/>
            <person name="Xu Y."/>
        </authorList>
    </citation>
    <scope>NUCLEOTIDE SEQUENCE [LARGE SCALE GENOMIC DNA]</scope>
    <source>
        <strain evidence="5 7">8244</strain>
    </source>
</reference>
<evidence type="ECO:0000259" key="4">
    <source>
        <dbReference type="PROSITE" id="PS01124"/>
    </source>
</evidence>
<dbReference type="HOGENOM" id="CLU_000445_88_0_9"/>
<keyword evidence="2" id="KW-0238">DNA-binding</keyword>
<dbReference type="InterPro" id="IPR018060">
    <property type="entry name" value="HTH_AraC"/>
</dbReference>
<feature type="domain" description="HTH araC/xylS-type" evidence="4">
    <location>
        <begin position="231"/>
        <end position="328"/>
    </location>
</feature>
<proteinExistence type="predicted"/>
<evidence type="ECO:0000313" key="6">
    <source>
        <dbReference type="EMBL" id="MUG21477.1"/>
    </source>
</evidence>
<keyword evidence="7" id="KW-1185">Reference proteome</keyword>
<dbReference type="PANTHER" id="PTHR43280">
    <property type="entry name" value="ARAC-FAMILY TRANSCRIPTIONAL REGULATOR"/>
    <property type="match status" value="1"/>
</dbReference>
<dbReference type="SUPFAM" id="SSF51182">
    <property type="entry name" value="RmlC-like cupins"/>
    <property type="match status" value="1"/>
</dbReference>
<evidence type="ECO:0000256" key="2">
    <source>
        <dbReference type="ARBA" id="ARBA00023125"/>
    </source>
</evidence>
<evidence type="ECO:0000313" key="8">
    <source>
        <dbReference type="Proteomes" id="UP000442469"/>
    </source>
</evidence>
<dbReference type="SMART" id="SM00342">
    <property type="entry name" value="HTH_ARAC"/>
    <property type="match status" value="1"/>
</dbReference>
<evidence type="ECO:0000256" key="3">
    <source>
        <dbReference type="ARBA" id="ARBA00023163"/>
    </source>
</evidence>
<dbReference type="Gene3D" id="2.60.120.10">
    <property type="entry name" value="Jelly Rolls"/>
    <property type="match status" value="1"/>
</dbReference>
<dbReference type="STRING" id="44252.DJ90_4036"/>
<dbReference type="EMBL" id="JMQA01000017">
    <property type="protein sequence ID" value="KFN10771.1"/>
    <property type="molecule type" value="Genomic_DNA"/>
</dbReference>
<dbReference type="AlphaFoldDB" id="A0A091A377"/>
<evidence type="ECO:0000313" key="5">
    <source>
        <dbReference type="EMBL" id="KFN10771.1"/>
    </source>
</evidence>
<evidence type="ECO:0000256" key="1">
    <source>
        <dbReference type="ARBA" id="ARBA00023015"/>
    </source>
</evidence>
<dbReference type="InterPro" id="IPR014710">
    <property type="entry name" value="RmlC-like_jellyroll"/>
</dbReference>
<keyword evidence="3" id="KW-0804">Transcription</keyword>
<dbReference type="Gene3D" id="1.10.10.60">
    <property type="entry name" value="Homeodomain-like"/>
    <property type="match status" value="2"/>
</dbReference>
<organism evidence="5 7">
    <name type="scientific">Paenibacillus macerans</name>
    <name type="common">Bacillus macerans</name>
    <dbReference type="NCBI Taxonomy" id="44252"/>
    <lineage>
        <taxon>Bacteria</taxon>
        <taxon>Bacillati</taxon>
        <taxon>Bacillota</taxon>
        <taxon>Bacilli</taxon>
        <taxon>Bacillales</taxon>
        <taxon>Paenibacillaceae</taxon>
        <taxon>Paenibacillus</taxon>
    </lineage>
</organism>
<reference evidence="6 8" key="2">
    <citation type="submission" date="2019-11" db="EMBL/GenBank/DDBJ databases">
        <title>Draft genome sequences of five Paenibacillus species of dairy origin.</title>
        <authorList>
            <person name="Olajide A.M."/>
            <person name="Chen S."/>
            <person name="Lapointe G."/>
        </authorList>
    </citation>
    <scope>NUCLEOTIDE SEQUENCE [LARGE SCALE GENOMIC DNA]</scope>
    <source>
        <strain evidence="6 8">3CT49</strain>
    </source>
</reference>
<protein>
    <submittedName>
        <fullName evidence="5">Helix-turn-helix domain protein</fullName>
    </submittedName>
    <submittedName>
        <fullName evidence="6">Helix-turn-helix domain-containing protein</fullName>
    </submittedName>
</protein>
<dbReference type="GO" id="GO:0003700">
    <property type="term" value="F:DNA-binding transcription factor activity"/>
    <property type="evidence" value="ECO:0007669"/>
    <property type="project" value="InterPro"/>
</dbReference>
<dbReference type="Pfam" id="PF02311">
    <property type="entry name" value="AraC_binding"/>
    <property type="match status" value="1"/>
</dbReference>
<evidence type="ECO:0000313" key="7">
    <source>
        <dbReference type="Proteomes" id="UP000029278"/>
    </source>
</evidence>
<dbReference type="PANTHER" id="PTHR43280:SF28">
    <property type="entry name" value="HTH-TYPE TRANSCRIPTIONAL ACTIVATOR RHAS"/>
    <property type="match status" value="1"/>
</dbReference>
<dbReference type="SUPFAM" id="SSF46689">
    <property type="entry name" value="Homeodomain-like"/>
    <property type="match status" value="1"/>
</dbReference>
<dbReference type="PROSITE" id="PS01124">
    <property type="entry name" value="HTH_ARAC_FAMILY_2"/>
    <property type="match status" value="1"/>
</dbReference>